<name>A0A834NYT0_VESPE</name>
<evidence type="ECO:0000313" key="3">
    <source>
        <dbReference type="Proteomes" id="UP000600918"/>
    </source>
</evidence>
<dbReference type="Proteomes" id="UP000600918">
    <property type="component" value="Unassembled WGS sequence"/>
</dbReference>
<evidence type="ECO:0000256" key="1">
    <source>
        <dbReference type="SAM" id="MobiDB-lite"/>
    </source>
</evidence>
<keyword evidence="3" id="KW-1185">Reference proteome</keyword>
<sequence>MAERPERGSFESRKALRESSKLGPSTLSTLSFGFMALLPVFVSDFFLPKASRSYETPETEGFGILSGRLNEGIGDGDGGGLESYSND</sequence>
<evidence type="ECO:0000313" key="2">
    <source>
        <dbReference type="EMBL" id="KAF7420689.1"/>
    </source>
</evidence>
<protein>
    <submittedName>
        <fullName evidence="2">Uncharacterized protein</fullName>
    </submittedName>
</protein>
<reference evidence="2" key="1">
    <citation type="journal article" date="2020" name="G3 (Bethesda)">
        <title>High-Quality Assemblies for Three Invasive Social Wasps from the &lt;i&gt;Vespula&lt;/i&gt; Genus.</title>
        <authorList>
            <person name="Harrop T.W.R."/>
            <person name="Guhlin J."/>
            <person name="McLaughlin G.M."/>
            <person name="Permina E."/>
            <person name="Stockwell P."/>
            <person name="Gilligan J."/>
            <person name="Le Lec M.F."/>
            <person name="Gruber M.A.M."/>
            <person name="Quinn O."/>
            <person name="Lovegrove M."/>
            <person name="Duncan E.J."/>
            <person name="Remnant E.J."/>
            <person name="Van Eeckhoven J."/>
            <person name="Graham B."/>
            <person name="Knapp R.A."/>
            <person name="Langford K.W."/>
            <person name="Kronenberg Z."/>
            <person name="Press M.O."/>
            <person name="Eacker S.M."/>
            <person name="Wilson-Rankin E.E."/>
            <person name="Purcell J."/>
            <person name="Lester P.J."/>
            <person name="Dearden P.K."/>
        </authorList>
    </citation>
    <scope>NUCLEOTIDE SEQUENCE</scope>
    <source>
        <strain evidence="2">Volc-1</strain>
    </source>
</reference>
<organism evidence="2 3">
    <name type="scientific">Vespula pensylvanica</name>
    <name type="common">Western yellow jacket</name>
    <name type="synonym">Wasp</name>
    <dbReference type="NCBI Taxonomy" id="30213"/>
    <lineage>
        <taxon>Eukaryota</taxon>
        <taxon>Metazoa</taxon>
        <taxon>Ecdysozoa</taxon>
        <taxon>Arthropoda</taxon>
        <taxon>Hexapoda</taxon>
        <taxon>Insecta</taxon>
        <taxon>Pterygota</taxon>
        <taxon>Neoptera</taxon>
        <taxon>Endopterygota</taxon>
        <taxon>Hymenoptera</taxon>
        <taxon>Apocrita</taxon>
        <taxon>Aculeata</taxon>
        <taxon>Vespoidea</taxon>
        <taxon>Vespidae</taxon>
        <taxon>Vespinae</taxon>
        <taxon>Vespula</taxon>
    </lineage>
</organism>
<comment type="caution">
    <text evidence="2">The sequence shown here is derived from an EMBL/GenBank/DDBJ whole genome shotgun (WGS) entry which is preliminary data.</text>
</comment>
<dbReference type="AlphaFoldDB" id="A0A834NYT0"/>
<feature type="region of interest" description="Disordered" evidence="1">
    <location>
        <begin position="1"/>
        <end position="25"/>
    </location>
</feature>
<dbReference type="EMBL" id="JACSDY010000009">
    <property type="protein sequence ID" value="KAF7420689.1"/>
    <property type="molecule type" value="Genomic_DNA"/>
</dbReference>
<proteinExistence type="predicted"/>
<accession>A0A834NYT0</accession>
<feature type="region of interest" description="Disordered" evidence="1">
    <location>
        <begin position="66"/>
        <end position="87"/>
    </location>
</feature>
<gene>
    <name evidence="2" type="ORF">H0235_010986</name>
</gene>
<feature type="compositionally biased region" description="Basic and acidic residues" evidence="1">
    <location>
        <begin position="1"/>
        <end position="20"/>
    </location>
</feature>